<dbReference type="GO" id="GO:0008745">
    <property type="term" value="F:N-acetylmuramoyl-L-alanine amidase activity"/>
    <property type="evidence" value="ECO:0007669"/>
    <property type="project" value="InterPro"/>
</dbReference>
<accession>A0A166YGS6</accession>
<dbReference type="InterPro" id="IPR036505">
    <property type="entry name" value="Amidase/PGRP_sf"/>
</dbReference>
<dbReference type="SUPFAM" id="SSF55846">
    <property type="entry name" value="N-acetylmuramoyl-L-alanine amidase-like"/>
    <property type="match status" value="1"/>
</dbReference>
<keyword evidence="2" id="KW-0081">Bacteriolytic enzyme</keyword>
<reference evidence="5" key="1">
    <citation type="submission" date="2016-03" db="EMBL/GenBank/DDBJ databases">
        <authorList>
            <person name="Ploux O."/>
        </authorList>
    </citation>
    <scope>NUCLEOTIDE SEQUENCE [LARGE SCALE GENOMIC DNA]</scope>
</reference>
<proteinExistence type="predicted"/>
<evidence type="ECO:0000313" key="4">
    <source>
        <dbReference type="EMBL" id="ANA87583.1"/>
    </source>
</evidence>
<dbReference type="InterPro" id="IPR002502">
    <property type="entry name" value="Amidase_domain"/>
</dbReference>
<keyword evidence="1" id="KW-0929">Antimicrobial</keyword>
<organism evidence="4 5">
    <name type="scientific">Gordonia phage McGonagall</name>
    <dbReference type="NCBI Taxonomy" id="1838072"/>
    <lineage>
        <taxon>Viruses</taxon>
        <taxon>Duplodnaviria</taxon>
        <taxon>Heunggongvirae</taxon>
        <taxon>Uroviricota</taxon>
        <taxon>Caudoviricetes</taxon>
        <taxon>Mcgonagallvirus</taxon>
        <taxon>Mcgonagallvirus macgonagall</taxon>
    </lineage>
</organism>
<evidence type="ECO:0000256" key="2">
    <source>
        <dbReference type="ARBA" id="ARBA00022638"/>
    </source>
</evidence>
<protein>
    <submittedName>
        <fullName evidence="4">Lysin A</fullName>
    </submittedName>
</protein>
<sequence length="234" mass="25771">MSQFKADRDMLSPNDSGVRAAPPSLVIVHTNEGDPNGRADDLAAYLQKPSSQASYTLIVDRTGRIVRSNDDEFVPWAAGSPANERGLHLCFVGRAVQSTAEWLAQPRQLDAAARAVADWCRRYNIPATWLTGDRMRAGARGIGGHDTTVFAWHATDHTDPGAGFPRAQFVALVNKHLTGTSQQEDDDMAFTDEDRRKLDYIYGQLRPWPQLGTNDKGEPLTLIDAVAELKANDR</sequence>
<dbReference type="GeneID" id="28801456"/>
<feature type="domain" description="N-acetylmuramoyl-L-alanine amidase" evidence="3">
    <location>
        <begin position="12"/>
        <end position="161"/>
    </location>
</feature>
<dbReference type="Pfam" id="PF01510">
    <property type="entry name" value="Amidase_2"/>
    <property type="match status" value="1"/>
</dbReference>
<dbReference type="Proteomes" id="UP000202089">
    <property type="component" value="Segment"/>
</dbReference>
<dbReference type="SMART" id="SM00644">
    <property type="entry name" value="Ami_2"/>
    <property type="match status" value="1"/>
</dbReference>
<evidence type="ECO:0000259" key="3">
    <source>
        <dbReference type="SMART" id="SM00644"/>
    </source>
</evidence>
<evidence type="ECO:0000256" key="1">
    <source>
        <dbReference type="ARBA" id="ARBA00022529"/>
    </source>
</evidence>
<dbReference type="KEGG" id="vg:28801456"/>
<keyword evidence="5" id="KW-1185">Reference proteome</keyword>
<dbReference type="GO" id="GO:0009253">
    <property type="term" value="P:peptidoglycan catabolic process"/>
    <property type="evidence" value="ECO:0007669"/>
    <property type="project" value="InterPro"/>
</dbReference>
<gene>
    <name evidence="4" type="primary">5</name>
    <name evidence="4" type="ORF">MCGONAGALL_5</name>
</gene>
<dbReference type="CDD" id="cd06583">
    <property type="entry name" value="PGRP"/>
    <property type="match status" value="1"/>
</dbReference>
<evidence type="ECO:0000313" key="5">
    <source>
        <dbReference type="Proteomes" id="UP000202089"/>
    </source>
</evidence>
<name>A0A166YGS6_9CAUD</name>
<dbReference type="GO" id="GO:0001897">
    <property type="term" value="P:symbiont-mediated cytolysis of host cell"/>
    <property type="evidence" value="ECO:0007669"/>
    <property type="project" value="UniProtKB-ARBA"/>
</dbReference>
<dbReference type="GO" id="GO:0042742">
    <property type="term" value="P:defense response to bacterium"/>
    <property type="evidence" value="ECO:0007669"/>
    <property type="project" value="UniProtKB-KW"/>
</dbReference>
<dbReference type="Gene3D" id="3.40.80.10">
    <property type="entry name" value="Peptidoglycan recognition protein-like"/>
    <property type="match status" value="1"/>
</dbReference>
<dbReference type="RefSeq" id="YP_009274017.1">
    <property type="nucleotide sequence ID" value="NC_030912.1"/>
</dbReference>
<dbReference type="EMBL" id="KU998255">
    <property type="protein sequence ID" value="ANA87583.1"/>
    <property type="molecule type" value="Genomic_DNA"/>
</dbReference>
<dbReference type="OrthoDB" id="10145at10239"/>